<dbReference type="InterPro" id="IPR036388">
    <property type="entry name" value="WH-like_DNA-bd_sf"/>
</dbReference>
<dbReference type="GO" id="GO:0016987">
    <property type="term" value="F:sigma factor activity"/>
    <property type="evidence" value="ECO:0007669"/>
    <property type="project" value="UniProtKB-KW"/>
</dbReference>
<dbReference type="InterPro" id="IPR013249">
    <property type="entry name" value="RNA_pol_sigma70_r4_t2"/>
</dbReference>
<feature type="domain" description="RNA polymerase sigma-70 region 2" evidence="5">
    <location>
        <begin position="11"/>
        <end position="77"/>
    </location>
</feature>
<accession>A0A9D1IYG9</accession>
<dbReference type="PANTHER" id="PTHR43133">
    <property type="entry name" value="RNA POLYMERASE ECF-TYPE SIGMA FACTO"/>
    <property type="match status" value="1"/>
</dbReference>
<organism evidence="7 8">
    <name type="scientific">Candidatus Scatomorpha intestinigallinarum</name>
    <dbReference type="NCBI Taxonomy" id="2840923"/>
    <lineage>
        <taxon>Bacteria</taxon>
        <taxon>Bacillati</taxon>
        <taxon>Bacillota</taxon>
        <taxon>Clostridia</taxon>
        <taxon>Eubacteriales</taxon>
        <taxon>Candidatus Scatomorpha</taxon>
    </lineage>
</organism>
<gene>
    <name evidence="7" type="ORF">IAD36_00405</name>
</gene>
<dbReference type="Pfam" id="PF08281">
    <property type="entry name" value="Sigma70_r4_2"/>
    <property type="match status" value="1"/>
</dbReference>
<dbReference type="PANTHER" id="PTHR43133:SF51">
    <property type="entry name" value="RNA POLYMERASE SIGMA FACTOR"/>
    <property type="match status" value="1"/>
</dbReference>
<dbReference type="InterPro" id="IPR007627">
    <property type="entry name" value="RNA_pol_sigma70_r2"/>
</dbReference>
<name>A0A9D1IYG9_9FIRM</name>
<evidence type="ECO:0000256" key="2">
    <source>
        <dbReference type="ARBA" id="ARBA00023015"/>
    </source>
</evidence>
<evidence type="ECO:0000256" key="4">
    <source>
        <dbReference type="ARBA" id="ARBA00023163"/>
    </source>
</evidence>
<dbReference type="GO" id="GO:0003677">
    <property type="term" value="F:DNA binding"/>
    <property type="evidence" value="ECO:0007669"/>
    <property type="project" value="InterPro"/>
</dbReference>
<dbReference type="Gene3D" id="1.10.1740.10">
    <property type="match status" value="1"/>
</dbReference>
<evidence type="ECO:0000259" key="6">
    <source>
        <dbReference type="Pfam" id="PF08281"/>
    </source>
</evidence>
<dbReference type="Proteomes" id="UP000824238">
    <property type="component" value="Unassembled WGS sequence"/>
</dbReference>
<dbReference type="GO" id="GO:0006352">
    <property type="term" value="P:DNA-templated transcription initiation"/>
    <property type="evidence" value="ECO:0007669"/>
    <property type="project" value="InterPro"/>
</dbReference>
<dbReference type="SUPFAM" id="SSF88659">
    <property type="entry name" value="Sigma3 and sigma4 domains of RNA polymerase sigma factors"/>
    <property type="match status" value="1"/>
</dbReference>
<protein>
    <submittedName>
        <fullName evidence="7">Sigma-70 family RNA polymerase sigma factor</fullName>
    </submittedName>
</protein>
<evidence type="ECO:0000259" key="5">
    <source>
        <dbReference type="Pfam" id="PF04542"/>
    </source>
</evidence>
<evidence type="ECO:0000256" key="3">
    <source>
        <dbReference type="ARBA" id="ARBA00023082"/>
    </source>
</evidence>
<evidence type="ECO:0000313" key="7">
    <source>
        <dbReference type="EMBL" id="HIR54055.1"/>
    </source>
</evidence>
<proteinExistence type="inferred from homology"/>
<keyword evidence="4" id="KW-0804">Transcription</keyword>
<comment type="caution">
    <text evidence="7">The sequence shown here is derived from an EMBL/GenBank/DDBJ whole genome shotgun (WGS) entry which is preliminary data.</text>
</comment>
<dbReference type="EMBL" id="DVHH01000010">
    <property type="protein sequence ID" value="HIR54055.1"/>
    <property type="molecule type" value="Genomic_DNA"/>
</dbReference>
<dbReference type="Gene3D" id="1.10.10.10">
    <property type="entry name" value="Winged helix-like DNA-binding domain superfamily/Winged helix DNA-binding domain"/>
    <property type="match status" value="1"/>
</dbReference>
<reference evidence="7" key="2">
    <citation type="journal article" date="2021" name="PeerJ">
        <title>Extensive microbial diversity within the chicken gut microbiome revealed by metagenomics and culture.</title>
        <authorList>
            <person name="Gilroy R."/>
            <person name="Ravi A."/>
            <person name="Getino M."/>
            <person name="Pursley I."/>
            <person name="Horton D.L."/>
            <person name="Alikhan N.F."/>
            <person name="Baker D."/>
            <person name="Gharbi K."/>
            <person name="Hall N."/>
            <person name="Watson M."/>
            <person name="Adriaenssens E.M."/>
            <person name="Foster-Nyarko E."/>
            <person name="Jarju S."/>
            <person name="Secka A."/>
            <person name="Antonio M."/>
            <person name="Oren A."/>
            <person name="Chaudhuri R.R."/>
            <person name="La Ragione R."/>
            <person name="Hildebrand F."/>
            <person name="Pallen M.J."/>
        </authorList>
    </citation>
    <scope>NUCLEOTIDE SEQUENCE</scope>
    <source>
        <strain evidence="7">ChiGjej3B3-7149</strain>
    </source>
</reference>
<evidence type="ECO:0000256" key="1">
    <source>
        <dbReference type="ARBA" id="ARBA00010641"/>
    </source>
</evidence>
<dbReference type="AlphaFoldDB" id="A0A9D1IYG9"/>
<dbReference type="InterPro" id="IPR039425">
    <property type="entry name" value="RNA_pol_sigma-70-like"/>
</dbReference>
<reference evidence="7" key="1">
    <citation type="submission" date="2020-10" db="EMBL/GenBank/DDBJ databases">
        <authorList>
            <person name="Gilroy R."/>
        </authorList>
    </citation>
    <scope>NUCLEOTIDE SEQUENCE</scope>
    <source>
        <strain evidence="7">ChiGjej3B3-7149</strain>
    </source>
</reference>
<feature type="domain" description="RNA polymerase sigma factor 70 region 4 type 2" evidence="6">
    <location>
        <begin position="102"/>
        <end position="149"/>
    </location>
</feature>
<dbReference type="InterPro" id="IPR013325">
    <property type="entry name" value="RNA_pol_sigma_r2"/>
</dbReference>
<comment type="similarity">
    <text evidence="1">Belongs to the sigma-70 factor family. ECF subfamily.</text>
</comment>
<dbReference type="InterPro" id="IPR013324">
    <property type="entry name" value="RNA_pol_sigma_r3/r4-like"/>
</dbReference>
<dbReference type="SUPFAM" id="SSF88946">
    <property type="entry name" value="Sigma2 domain of RNA polymerase sigma factors"/>
    <property type="match status" value="1"/>
</dbReference>
<keyword evidence="2" id="KW-0805">Transcription regulation</keyword>
<dbReference type="InterPro" id="IPR014284">
    <property type="entry name" value="RNA_pol_sigma-70_dom"/>
</dbReference>
<sequence length="157" mass="18515">MLTDERFEALAAKYIDMVYRVAFGALKNREDAEDVTQEVLIKLYREKRDFESMEHVKRWLIRVTINQSRKLFRSPWRRVEPLEDYAEMLGFEQPEDRGLFLAVMGLEAKYRLPVLLYYYEGYSTAETAELLGLPPNTVSTRLARARARLRETLSEVD</sequence>
<evidence type="ECO:0000313" key="8">
    <source>
        <dbReference type="Proteomes" id="UP000824238"/>
    </source>
</evidence>
<dbReference type="NCBIfam" id="TIGR02937">
    <property type="entry name" value="sigma70-ECF"/>
    <property type="match status" value="1"/>
</dbReference>
<keyword evidence="3" id="KW-0731">Sigma factor</keyword>
<dbReference type="Pfam" id="PF04542">
    <property type="entry name" value="Sigma70_r2"/>
    <property type="match status" value="1"/>
</dbReference>